<evidence type="ECO:0000313" key="3">
    <source>
        <dbReference type="Proteomes" id="UP001420932"/>
    </source>
</evidence>
<proteinExistence type="predicted"/>
<evidence type="ECO:0000256" key="1">
    <source>
        <dbReference type="SAM" id="MobiDB-lite"/>
    </source>
</evidence>
<organism evidence="2 3">
    <name type="scientific">Stephania yunnanensis</name>
    <dbReference type="NCBI Taxonomy" id="152371"/>
    <lineage>
        <taxon>Eukaryota</taxon>
        <taxon>Viridiplantae</taxon>
        <taxon>Streptophyta</taxon>
        <taxon>Embryophyta</taxon>
        <taxon>Tracheophyta</taxon>
        <taxon>Spermatophyta</taxon>
        <taxon>Magnoliopsida</taxon>
        <taxon>Ranunculales</taxon>
        <taxon>Menispermaceae</taxon>
        <taxon>Menispermoideae</taxon>
        <taxon>Cissampelideae</taxon>
        <taxon>Stephania</taxon>
    </lineage>
</organism>
<accession>A0AAP0HQX7</accession>
<dbReference type="Proteomes" id="UP001420932">
    <property type="component" value="Unassembled WGS sequence"/>
</dbReference>
<sequence length="353" mass="38393">MKPLSLTLTALSHSTKPLSLTALSHRHCSLSPSPLSSLSLTVTALCSLSHHHFSLSLSLSPLSALSLSQLSALTLSPSLSPLSALFLSPLSHRNLTEISLPNPKSLSSLRYEDATRPSNLSPPSAEIGASEALSRHSCSPHPEPPLDSGMNVDYRTIPQKDVAKFCTGEKVHRLVDVALVFIGKELQSSAISGNEHEDPTLLHLIKVIVAFFVIRILDEFHFQKVIILIICNCTTFTHNRDSFSRSNFSTAFPLVVASEESSNMEDSLVTGFTDHCRHSLESQNVDVLESCTVDGYRKLANLQSAHDYLVSRVEKRQEGQTDLIILCSESYDSSELDGAWSEGMLNGGGISNS</sequence>
<dbReference type="AlphaFoldDB" id="A0AAP0HQX7"/>
<dbReference type="PANTHER" id="PTHR35285:SF1">
    <property type="entry name" value="2-C-METHYL-D-ERYTHRITOL 4-PHOSPHATE CYTIDYLYLTRANSFERASE"/>
    <property type="match status" value="1"/>
</dbReference>
<protein>
    <submittedName>
        <fullName evidence="2">Uncharacterized protein</fullName>
    </submittedName>
</protein>
<evidence type="ECO:0000313" key="2">
    <source>
        <dbReference type="EMBL" id="KAK9093316.1"/>
    </source>
</evidence>
<feature type="region of interest" description="Disordered" evidence="1">
    <location>
        <begin position="131"/>
        <end position="151"/>
    </location>
</feature>
<name>A0AAP0HQX7_9MAGN</name>
<comment type="caution">
    <text evidence="2">The sequence shown here is derived from an EMBL/GenBank/DDBJ whole genome shotgun (WGS) entry which is preliminary data.</text>
</comment>
<gene>
    <name evidence="2" type="ORF">Syun_028227</name>
</gene>
<keyword evidence="3" id="KW-1185">Reference proteome</keyword>
<dbReference type="PANTHER" id="PTHR35285">
    <property type="entry name" value="2-C-METHYL-D-ERYTHRITOL 4-PHOSPHATE CYTIDYLYLTRANSFERASE"/>
    <property type="match status" value="1"/>
</dbReference>
<dbReference type="EMBL" id="JBBNAF010000012">
    <property type="protein sequence ID" value="KAK9093316.1"/>
    <property type="molecule type" value="Genomic_DNA"/>
</dbReference>
<reference evidence="2 3" key="1">
    <citation type="submission" date="2024-01" db="EMBL/GenBank/DDBJ databases">
        <title>Genome assemblies of Stephania.</title>
        <authorList>
            <person name="Yang L."/>
        </authorList>
    </citation>
    <scope>NUCLEOTIDE SEQUENCE [LARGE SCALE GENOMIC DNA]</scope>
    <source>
        <strain evidence="2">YNDBR</strain>
        <tissue evidence="2">Leaf</tissue>
    </source>
</reference>